<dbReference type="GO" id="GO:0008270">
    <property type="term" value="F:zinc ion binding"/>
    <property type="evidence" value="ECO:0007669"/>
    <property type="project" value="UniProtKB-KW"/>
</dbReference>
<dbReference type="Proteomes" id="UP001054902">
    <property type="component" value="Unassembled WGS sequence"/>
</dbReference>
<dbReference type="InterPro" id="IPR013289">
    <property type="entry name" value="CBFA2T1/2/3"/>
</dbReference>
<evidence type="ECO:0000256" key="3">
    <source>
        <dbReference type="ARBA" id="ARBA00022833"/>
    </source>
</evidence>
<proteinExistence type="predicted"/>
<keyword evidence="2 4" id="KW-0863">Zinc-finger</keyword>
<reference evidence="6 7" key="1">
    <citation type="journal article" date="2021" name="Sci. Rep.">
        <title>The genome of the diatom Chaetoceros tenuissimus carries an ancient integrated fragment of an extant virus.</title>
        <authorList>
            <person name="Hongo Y."/>
            <person name="Kimura K."/>
            <person name="Takaki Y."/>
            <person name="Yoshida Y."/>
            <person name="Baba S."/>
            <person name="Kobayashi G."/>
            <person name="Nagasaki K."/>
            <person name="Hano T."/>
            <person name="Tomaru Y."/>
        </authorList>
    </citation>
    <scope>NUCLEOTIDE SEQUENCE [LARGE SCALE GENOMIC DNA]</scope>
    <source>
        <strain evidence="6 7">NIES-3715</strain>
    </source>
</reference>
<name>A0AAD3D382_9STRA</name>
<comment type="caution">
    <text evidence="6">The sequence shown here is derived from an EMBL/GenBank/DDBJ whole genome shotgun (WGS) entry which is preliminary data.</text>
</comment>
<evidence type="ECO:0000256" key="4">
    <source>
        <dbReference type="PROSITE-ProRule" id="PRU00134"/>
    </source>
</evidence>
<dbReference type="PRINTS" id="PR01875">
    <property type="entry name" value="ETOFAMILY"/>
</dbReference>
<evidence type="ECO:0000313" key="7">
    <source>
        <dbReference type="Proteomes" id="UP001054902"/>
    </source>
</evidence>
<dbReference type="SUPFAM" id="SSF144232">
    <property type="entry name" value="HIT/MYND zinc finger-like"/>
    <property type="match status" value="1"/>
</dbReference>
<evidence type="ECO:0000256" key="1">
    <source>
        <dbReference type="ARBA" id="ARBA00022723"/>
    </source>
</evidence>
<dbReference type="Gene3D" id="6.10.140.2220">
    <property type="match status" value="1"/>
</dbReference>
<gene>
    <name evidence="6" type="ORF">CTEN210_13379</name>
</gene>
<accession>A0AAD3D382</accession>
<organism evidence="6 7">
    <name type="scientific">Chaetoceros tenuissimus</name>
    <dbReference type="NCBI Taxonomy" id="426638"/>
    <lineage>
        <taxon>Eukaryota</taxon>
        <taxon>Sar</taxon>
        <taxon>Stramenopiles</taxon>
        <taxon>Ochrophyta</taxon>
        <taxon>Bacillariophyta</taxon>
        <taxon>Coscinodiscophyceae</taxon>
        <taxon>Chaetocerotophycidae</taxon>
        <taxon>Chaetocerotales</taxon>
        <taxon>Chaetocerotaceae</taxon>
        <taxon>Chaetoceros</taxon>
    </lineage>
</organism>
<dbReference type="GO" id="GO:0003714">
    <property type="term" value="F:transcription corepressor activity"/>
    <property type="evidence" value="ECO:0007669"/>
    <property type="project" value="InterPro"/>
</dbReference>
<dbReference type="Pfam" id="PF01753">
    <property type="entry name" value="zf-MYND"/>
    <property type="match status" value="1"/>
</dbReference>
<feature type="domain" description="MYND-type" evidence="5">
    <location>
        <begin position="235"/>
        <end position="273"/>
    </location>
</feature>
<keyword evidence="3" id="KW-0862">Zinc</keyword>
<evidence type="ECO:0000313" key="6">
    <source>
        <dbReference type="EMBL" id="GFH56903.1"/>
    </source>
</evidence>
<keyword evidence="1" id="KW-0479">Metal-binding</keyword>
<dbReference type="EMBL" id="BLLK01000057">
    <property type="protein sequence ID" value="GFH56903.1"/>
    <property type="molecule type" value="Genomic_DNA"/>
</dbReference>
<evidence type="ECO:0000256" key="2">
    <source>
        <dbReference type="ARBA" id="ARBA00022771"/>
    </source>
</evidence>
<dbReference type="AlphaFoldDB" id="A0AAD3D382"/>
<protein>
    <recommendedName>
        <fullName evidence="5">MYND-type domain-containing protein</fullName>
    </recommendedName>
</protein>
<dbReference type="InterPro" id="IPR002893">
    <property type="entry name" value="Znf_MYND"/>
</dbReference>
<sequence>MTGQNLDAELKAEGAATYMAPPDENLKCKTTSSSEEQALNAVIGIPEGTDYLSLEEVPTGVSLFDTFNNQFTGERGPKGELYQARTIFSAIANCVDKAKRESRELPRICLQDESRLAKGFSFDGLIIDVIDARMMNSDSPLLVLAMSRSEDMNASSKGIFKDGFQIEVFRKKPSEIDLFVKIVEANAARLSNSEDDFIFNGVKILKDHSVFKIGVAIPITATESEKYYELLGKHCSFCGNSNGKLFKCTGCKTVHYCGRPCQKGDWKFHKLVCSASSKK</sequence>
<dbReference type="PROSITE" id="PS50865">
    <property type="entry name" value="ZF_MYND_2"/>
    <property type="match status" value="1"/>
</dbReference>
<evidence type="ECO:0000259" key="5">
    <source>
        <dbReference type="PROSITE" id="PS50865"/>
    </source>
</evidence>
<keyword evidence="7" id="KW-1185">Reference proteome</keyword>